<evidence type="ECO:0000313" key="4">
    <source>
        <dbReference type="Proteomes" id="UP000460435"/>
    </source>
</evidence>
<evidence type="ECO:0000259" key="2">
    <source>
        <dbReference type="PROSITE" id="PS51746"/>
    </source>
</evidence>
<dbReference type="SMART" id="SM00332">
    <property type="entry name" value="PP2Cc"/>
    <property type="match status" value="1"/>
</dbReference>
<dbReference type="SMART" id="SM00331">
    <property type="entry name" value="PP2C_SIG"/>
    <property type="match status" value="1"/>
</dbReference>
<feature type="domain" description="PPM-type phosphatase" evidence="2">
    <location>
        <begin position="4"/>
        <end position="242"/>
    </location>
</feature>
<dbReference type="InterPro" id="IPR001932">
    <property type="entry name" value="PPM-type_phosphatase-like_dom"/>
</dbReference>
<dbReference type="Pfam" id="PF13672">
    <property type="entry name" value="PP2C_2"/>
    <property type="match status" value="1"/>
</dbReference>
<name>A0A7K3M2Q1_9ACTN</name>
<proteinExistence type="predicted"/>
<evidence type="ECO:0000313" key="3">
    <source>
        <dbReference type="EMBL" id="NDL57539.1"/>
    </source>
</evidence>
<organism evidence="3 4">
    <name type="scientific">Phytoactinopolyspora mesophila</name>
    <dbReference type="NCBI Taxonomy" id="2650750"/>
    <lineage>
        <taxon>Bacteria</taxon>
        <taxon>Bacillati</taxon>
        <taxon>Actinomycetota</taxon>
        <taxon>Actinomycetes</taxon>
        <taxon>Jiangellales</taxon>
        <taxon>Jiangellaceae</taxon>
        <taxon>Phytoactinopolyspora</taxon>
    </lineage>
</organism>
<reference evidence="3 4" key="1">
    <citation type="submission" date="2019-11" db="EMBL/GenBank/DDBJ databases">
        <authorList>
            <person name="Li X.-J."/>
            <person name="Feng X.-M."/>
        </authorList>
    </citation>
    <scope>NUCLEOTIDE SEQUENCE [LARGE SCALE GENOMIC DNA]</scope>
    <source>
        <strain evidence="3 4">XMNu-373</strain>
    </source>
</reference>
<dbReference type="GO" id="GO:0004722">
    <property type="term" value="F:protein serine/threonine phosphatase activity"/>
    <property type="evidence" value="ECO:0007669"/>
    <property type="project" value="InterPro"/>
</dbReference>
<dbReference type="InterPro" id="IPR015655">
    <property type="entry name" value="PP2C"/>
</dbReference>
<dbReference type="InterPro" id="IPR036457">
    <property type="entry name" value="PPM-type-like_dom_sf"/>
</dbReference>
<accession>A0A7K3M2Q1</accession>
<dbReference type="Proteomes" id="UP000460435">
    <property type="component" value="Unassembled WGS sequence"/>
</dbReference>
<dbReference type="SUPFAM" id="SSF81606">
    <property type="entry name" value="PP2C-like"/>
    <property type="match status" value="1"/>
</dbReference>
<dbReference type="PROSITE" id="PS51746">
    <property type="entry name" value="PPM_2"/>
    <property type="match status" value="1"/>
</dbReference>
<sequence length="261" mass="26675">MHLRYMARSDVGLGRDGNEDSGVAGPDVLAVADGMGGHAAGEVASQAAVSQFARAAGLDRGNGASALESLGSLFALANDRIKQLVTDAPEREGMGTTATVMLMPAGPDPAGQLALGHIGDSRAYLARGAALTQLTRDHTFVQALVDDEQISPAEARIHPARSVVTKVLQGQDGAEPDLTLVDVQPGDRLLICSDGLTDVATDDAIAEVLATTSSLDEAADRLIQLALVGGGPDNITIVLADVAEGDQPDEDAPTYFVGAAA</sequence>
<dbReference type="AlphaFoldDB" id="A0A7K3M2Q1"/>
<feature type="region of interest" description="Disordered" evidence="1">
    <location>
        <begin position="1"/>
        <end position="20"/>
    </location>
</feature>
<dbReference type="PANTHER" id="PTHR47992">
    <property type="entry name" value="PROTEIN PHOSPHATASE"/>
    <property type="match status" value="1"/>
</dbReference>
<dbReference type="RefSeq" id="WP_162450236.1">
    <property type="nucleotide sequence ID" value="NZ_WLZY01000003.1"/>
</dbReference>
<evidence type="ECO:0000256" key="1">
    <source>
        <dbReference type="SAM" id="MobiDB-lite"/>
    </source>
</evidence>
<dbReference type="EMBL" id="WLZY01000003">
    <property type="protein sequence ID" value="NDL57539.1"/>
    <property type="molecule type" value="Genomic_DNA"/>
</dbReference>
<dbReference type="Gene3D" id="3.60.40.10">
    <property type="entry name" value="PPM-type phosphatase domain"/>
    <property type="match status" value="1"/>
</dbReference>
<protein>
    <submittedName>
        <fullName evidence="3">SpoIIE family protein phosphatase</fullName>
    </submittedName>
</protein>
<dbReference type="CDD" id="cd00143">
    <property type="entry name" value="PP2Cc"/>
    <property type="match status" value="1"/>
</dbReference>
<keyword evidence="4" id="KW-1185">Reference proteome</keyword>
<gene>
    <name evidence="3" type="ORF">F7O44_10680</name>
</gene>
<comment type="caution">
    <text evidence="3">The sequence shown here is derived from an EMBL/GenBank/DDBJ whole genome shotgun (WGS) entry which is preliminary data.</text>
</comment>